<name>A0A6L9EDW4_9FLAO</name>
<dbReference type="InterPro" id="IPR024749">
    <property type="entry name" value="Collagen-bd_put"/>
</dbReference>
<dbReference type="Gene3D" id="2.60.40.10">
    <property type="entry name" value="Immunoglobulins"/>
    <property type="match status" value="1"/>
</dbReference>
<dbReference type="Pfam" id="PF16586">
    <property type="entry name" value="DUF5060"/>
    <property type="match status" value="1"/>
</dbReference>
<feature type="domain" description="DUF5060" evidence="3">
    <location>
        <begin position="27"/>
        <end position="108"/>
    </location>
</feature>
<dbReference type="InterPro" id="IPR032260">
    <property type="entry name" value="DUF5060"/>
</dbReference>
<dbReference type="Gene3D" id="3.20.20.80">
    <property type="entry name" value="Glycosidases"/>
    <property type="match status" value="1"/>
</dbReference>
<protein>
    <submittedName>
        <fullName evidence="4">DUF5060 domain-containing protein</fullName>
    </submittedName>
</protein>
<evidence type="ECO:0000259" key="2">
    <source>
        <dbReference type="Pfam" id="PF12904"/>
    </source>
</evidence>
<evidence type="ECO:0000313" key="5">
    <source>
        <dbReference type="Proteomes" id="UP000475249"/>
    </source>
</evidence>
<gene>
    <name evidence="4" type="ORF">GTQ38_11090</name>
</gene>
<comment type="caution">
    <text evidence="4">The sequence shown here is derived from an EMBL/GenBank/DDBJ whole genome shotgun (WGS) entry which is preliminary data.</text>
</comment>
<keyword evidence="5" id="KW-1185">Reference proteome</keyword>
<organism evidence="4 5">
    <name type="scientific">Poritiphilus flavus</name>
    <dbReference type="NCBI Taxonomy" id="2697053"/>
    <lineage>
        <taxon>Bacteria</taxon>
        <taxon>Pseudomonadati</taxon>
        <taxon>Bacteroidota</taxon>
        <taxon>Flavobacteriia</taxon>
        <taxon>Flavobacteriales</taxon>
        <taxon>Flavobacteriaceae</taxon>
        <taxon>Poritiphilus</taxon>
    </lineage>
</organism>
<dbReference type="Pfam" id="PF12904">
    <property type="entry name" value="Collagen_bind_2"/>
    <property type="match status" value="1"/>
</dbReference>
<feature type="domain" description="Putative collagen-binding" evidence="2">
    <location>
        <begin position="517"/>
        <end position="593"/>
    </location>
</feature>
<reference evidence="4 5" key="1">
    <citation type="submission" date="2020-01" db="EMBL/GenBank/DDBJ databases">
        <title>Bacteria diversity of Porities sp.</title>
        <authorList>
            <person name="Wang G."/>
        </authorList>
    </citation>
    <scope>NUCLEOTIDE SEQUENCE [LARGE SCALE GENOMIC DNA]</scope>
    <source>
        <strain evidence="4 5">R33</strain>
    </source>
</reference>
<accession>A0A6L9EDW4</accession>
<proteinExistence type="predicted"/>
<dbReference type="EMBL" id="WXYO01000005">
    <property type="protein sequence ID" value="NAS12549.1"/>
    <property type="molecule type" value="Genomic_DNA"/>
</dbReference>
<dbReference type="RefSeq" id="WP_161435588.1">
    <property type="nucleotide sequence ID" value="NZ_WXYO01000005.1"/>
</dbReference>
<dbReference type="AlphaFoldDB" id="A0A6L9EDW4"/>
<evidence type="ECO:0000256" key="1">
    <source>
        <dbReference type="SAM" id="SignalP"/>
    </source>
</evidence>
<evidence type="ECO:0000259" key="3">
    <source>
        <dbReference type="Pfam" id="PF16586"/>
    </source>
</evidence>
<sequence length="599" mass="68406">MRTKLLPAILCVIFLLVAKLNAQSENRQYQPIILDFEIESTEETAAENPFLDYRLQLEFSLGDTRFSVPGFYAADGNAAESAATSGGVWRVIFSPDKPGEWEYTVSFRKGKSIAIDDDAYTGQPIAPHHGKKGKIRVDPAAGDALGFAKSGRLNYSGSRYFYTQDGKPLLKFGANSPENFLAYEDIDGTYSYDANKSFLKKWEPHLKDWKNGDPSWQNGKGKGIIGALNYLASKGMNCVYALTLNIEGDARDVWPFLSHERKDFKRYDVSKLAQWDLVFSHAEKLGIIMQLVTQEKENELILDDGNTGMERKLYYRELVARFGYHNNIIWNMGEENGSAPFWPQGQNDQQRFAMIRYLKDHDPYRNPIVIHTMPDEHERKPVLDKLLRFDRLDGISMQISNIKNIHHDIKEWVEQSEKAERPWIITMDEIGPWHTGTKPDEDDPTHDMLRKEVLWGTLMAGGAGVEWYFGWLKPPHDLNAEDWRSRNNIWEQTAVAHKFFGELPYVDMKSSDQKIESRDNFCFAKAGELYIVYLKNGGVEVLDLEDQEGTFKIEWYDPRKGGKLQQGSIVKVKAGSKVNLGTPPTDPLADWVVKLTRAK</sequence>
<dbReference type="Proteomes" id="UP000475249">
    <property type="component" value="Unassembled WGS sequence"/>
</dbReference>
<feature type="signal peptide" evidence="1">
    <location>
        <begin position="1"/>
        <end position="22"/>
    </location>
</feature>
<keyword evidence="1" id="KW-0732">Signal</keyword>
<dbReference type="InterPro" id="IPR013783">
    <property type="entry name" value="Ig-like_fold"/>
</dbReference>
<feature type="chain" id="PRO_5027117371" evidence="1">
    <location>
        <begin position="23"/>
        <end position="599"/>
    </location>
</feature>
<evidence type="ECO:0000313" key="4">
    <source>
        <dbReference type="EMBL" id="NAS12549.1"/>
    </source>
</evidence>